<dbReference type="EMBL" id="FWDO01000004">
    <property type="protein sequence ID" value="SLM17755.1"/>
    <property type="molecule type" value="Genomic_DNA"/>
</dbReference>
<protein>
    <recommendedName>
        <fullName evidence="2">Lipoprotein</fullName>
    </recommendedName>
</protein>
<accession>A0A3P3XNB8</accession>
<evidence type="ECO:0008006" key="2">
    <source>
        <dbReference type="Google" id="ProtNLM"/>
    </source>
</evidence>
<reference evidence="1" key="1">
    <citation type="submission" date="2017-02" db="EMBL/GenBank/DDBJ databases">
        <authorList>
            <person name="Regsiter A."/>
            <person name="William W."/>
        </authorList>
    </citation>
    <scope>NUCLEOTIDE SEQUENCE</scope>
    <source>
        <strain evidence="1">BdmA 4</strain>
    </source>
</reference>
<dbReference type="AlphaFoldDB" id="A0A3P3XNB8"/>
<gene>
    <name evidence="1" type="ORF">SPIRO4BDMA_40324</name>
</gene>
<proteinExistence type="predicted"/>
<dbReference type="PROSITE" id="PS51257">
    <property type="entry name" value="PROKAR_LIPOPROTEIN"/>
    <property type="match status" value="1"/>
</dbReference>
<name>A0A3P3XNB8_9SPIR</name>
<evidence type="ECO:0000313" key="1">
    <source>
        <dbReference type="EMBL" id="SLM17755.1"/>
    </source>
</evidence>
<sequence length="305" mass="33143">MRKNCSGFGFVALLLGIVTIFMLASCKQAKVVEKPIETVPSQTNAEQKTLPAPGPHPEAAVGVPEVSKQNENILLVYRHTGSGYAEAYGFDTYVFRLLTDGSGQITGGIAYQRTIGGEIEAVRYNTSLSGDEISLTASSPGEKSWSDTLKLKENRVDVSGAHKMVATLDKALVFSSSDGNYRESYSTDPAQKDLPVEIRKGGSLMEKGAWSYPETGKAVYAQTRPEDAQNAEGFQISLWYQDKGDFRFMTEGPEPINEVYATGFASVLASDHVLVNAVLLDLMLGDSRYLRPVYAFGISRRGSGK</sequence>
<organism evidence="1">
    <name type="scientific">uncultured spirochete</name>
    <dbReference type="NCBI Taxonomy" id="156406"/>
    <lineage>
        <taxon>Bacteria</taxon>
        <taxon>Pseudomonadati</taxon>
        <taxon>Spirochaetota</taxon>
        <taxon>Spirochaetia</taxon>
        <taxon>Spirochaetales</taxon>
        <taxon>environmental samples</taxon>
    </lineage>
</organism>